<gene>
    <name evidence="1" type="ORF">SAMN05216498_0357</name>
</gene>
<sequence>MNPIIEFCINNLVSGSQEVFDQLARDPDLDVVELGCTSHCALCSMTLFALVEGECVTGETPEQLLNNIYKHLDENPIV</sequence>
<dbReference type="STRING" id="237069.SAMN05216498_0357"/>
<name>A0A1H0FTQ3_9BACI</name>
<evidence type="ECO:0000313" key="1">
    <source>
        <dbReference type="EMBL" id="SDN97869.1"/>
    </source>
</evidence>
<keyword evidence="2" id="KW-1185">Reference proteome</keyword>
<dbReference type="Proteomes" id="UP000199334">
    <property type="component" value="Unassembled WGS sequence"/>
</dbReference>
<dbReference type="Pfam" id="PF07293">
    <property type="entry name" value="DUF1450"/>
    <property type="match status" value="1"/>
</dbReference>
<dbReference type="InterPro" id="IPR009910">
    <property type="entry name" value="DUF1450"/>
</dbReference>
<dbReference type="RefSeq" id="WP_093857895.1">
    <property type="nucleotide sequence ID" value="NZ_BJVZ01000017.1"/>
</dbReference>
<dbReference type="OrthoDB" id="1684419at2"/>
<dbReference type="EMBL" id="FNIG01000013">
    <property type="protein sequence ID" value="SDN97869.1"/>
    <property type="molecule type" value="Genomic_DNA"/>
</dbReference>
<organism evidence="1 2">
    <name type="scientific">Tenuibacillus multivorans</name>
    <dbReference type="NCBI Taxonomy" id="237069"/>
    <lineage>
        <taxon>Bacteria</taxon>
        <taxon>Bacillati</taxon>
        <taxon>Bacillota</taxon>
        <taxon>Bacilli</taxon>
        <taxon>Bacillales</taxon>
        <taxon>Bacillaceae</taxon>
        <taxon>Tenuibacillus</taxon>
    </lineage>
</organism>
<dbReference type="NCBIfam" id="NF010190">
    <property type="entry name" value="PRK13669.1"/>
    <property type="match status" value="1"/>
</dbReference>
<proteinExistence type="predicted"/>
<protein>
    <submittedName>
        <fullName evidence="1">Uncharacterized protein YuzB, UPF0349 family</fullName>
    </submittedName>
</protein>
<dbReference type="AlphaFoldDB" id="A0A1H0FTQ3"/>
<accession>A0A1H0FTQ3</accession>
<evidence type="ECO:0000313" key="2">
    <source>
        <dbReference type="Proteomes" id="UP000199334"/>
    </source>
</evidence>
<reference evidence="1 2" key="1">
    <citation type="submission" date="2016-10" db="EMBL/GenBank/DDBJ databases">
        <authorList>
            <person name="de Groot N.N."/>
        </authorList>
    </citation>
    <scope>NUCLEOTIDE SEQUENCE [LARGE SCALE GENOMIC DNA]</scope>
    <source>
        <strain evidence="1 2">CGMCC 1.3442</strain>
    </source>
</reference>